<dbReference type="InterPro" id="IPR027417">
    <property type="entry name" value="P-loop_NTPase"/>
</dbReference>
<dbReference type="Gene3D" id="3.40.50.300">
    <property type="entry name" value="P-loop containing nucleotide triphosphate hydrolases"/>
    <property type="match status" value="1"/>
</dbReference>
<evidence type="ECO:0000256" key="12">
    <source>
        <dbReference type="SAM" id="Phobius"/>
    </source>
</evidence>
<keyword evidence="6" id="KW-0378">Hydrolase</keyword>
<evidence type="ECO:0000256" key="1">
    <source>
        <dbReference type="ARBA" id="ARBA00004413"/>
    </source>
</evidence>
<evidence type="ECO:0000256" key="10">
    <source>
        <dbReference type="ARBA" id="ARBA00048027"/>
    </source>
</evidence>
<dbReference type="Gene3D" id="1.20.120.140">
    <property type="entry name" value="Signal recognition particle SRP54, nucleotide-binding domain"/>
    <property type="match status" value="1"/>
</dbReference>
<dbReference type="InterPro" id="IPR000897">
    <property type="entry name" value="SRP54_GTPase_dom"/>
</dbReference>
<dbReference type="PANTHER" id="PTHR43134">
    <property type="entry name" value="SIGNAL RECOGNITION PARTICLE RECEPTOR SUBUNIT ALPHA"/>
    <property type="match status" value="1"/>
</dbReference>
<keyword evidence="15" id="KW-1185">Reference proteome</keyword>
<keyword evidence="9" id="KW-0675">Receptor</keyword>
<dbReference type="Proteomes" id="UP001164459">
    <property type="component" value="Chromosome"/>
</dbReference>
<dbReference type="SMART" id="SM00962">
    <property type="entry name" value="SRP54"/>
    <property type="match status" value="1"/>
</dbReference>
<keyword evidence="7" id="KW-0342">GTP-binding</keyword>
<dbReference type="PROSITE" id="PS00300">
    <property type="entry name" value="SRP54"/>
    <property type="match status" value="1"/>
</dbReference>
<gene>
    <name evidence="14" type="primary">ftsY</name>
    <name evidence="14" type="ORF">O0S08_25750</name>
</gene>
<reference evidence="14" key="1">
    <citation type="submission" date="2022-11" db="EMBL/GenBank/DDBJ databases">
        <title>Minimal conservation of predation-associated metabolite biosynthetic gene clusters underscores biosynthetic potential of Myxococcota including descriptions for ten novel species: Archangium lansinium sp. nov., Myxococcus landrumus sp. nov., Nannocystis bai.</title>
        <authorList>
            <person name="Ahearne A."/>
            <person name="Stevens C."/>
            <person name="Dowd S."/>
        </authorList>
    </citation>
    <scope>NUCLEOTIDE SEQUENCE</scope>
    <source>
        <strain evidence="14">Fl3</strain>
    </source>
</reference>
<dbReference type="InterPro" id="IPR003593">
    <property type="entry name" value="AAA+_ATPase"/>
</dbReference>
<keyword evidence="8 12" id="KW-0472">Membrane</keyword>
<dbReference type="RefSeq" id="WP_269031924.1">
    <property type="nucleotide sequence ID" value="NZ_CP114040.1"/>
</dbReference>
<evidence type="ECO:0000313" key="14">
    <source>
        <dbReference type="EMBL" id="WAS89613.1"/>
    </source>
</evidence>
<keyword evidence="5" id="KW-0547">Nucleotide-binding</keyword>
<dbReference type="SUPFAM" id="SSF47364">
    <property type="entry name" value="Domain of the SRP/SRP receptor G-proteins"/>
    <property type="match status" value="1"/>
</dbReference>
<comment type="subcellular location">
    <subcellularLocation>
        <location evidence="1">Cell membrane</location>
        <topology evidence="1">Peripheral membrane protein</topology>
        <orientation evidence="1">Cytoplasmic side</orientation>
    </subcellularLocation>
</comment>
<name>A0ABY7GRP6_9BACT</name>
<feature type="transmembrane region" description="Helical" evidence="12">
    <location>
        <begin position="6"/>
        <end position="25"/>
    </location>
</feature>
<dbReference type="InterPro" id="IPR013822">
    <property type="entry name" value="Signal_recog_particl_SRP54_hlx"/>
</dbReference>
<keyword evidence="4" id="KW-0963">Cytoplasm</keyword>
<evidence type="ECO:0000256" key="7">
    <source>
        <dbReference type="ARBA" id="ARBA00023134"/>
    </source>
</evidence>
<dbReference type="InterPro" id="IPR042101">
    <property type="entry name" value="SRP54_N_sf"/>
</dbReference>
<comment type="similarity">
    <text evidence="2">Belongs to the GTP-binding SRP family.</text>
</comment>
<evidence type="ECO:0000256" key="2">
    <source>
        <dbReference type="ARBA" id="ARBA00008531"/>
    </source>
</evidence>
<keyword evidence="3" id="KW-1003">Cell membrane</keyword>
<evidence type="ECO:0000256" key="11">
    <source>
        <dbReference type="SAM" id="MobiDB-lite"/>
    </source>
</evidence>
<dbReference type="SMART" id="SM00963">
    <property type="entry name" value="SRP54_N"/>
    <property type="match status" value="1"/>
</dbReference>
<evidence type="ECO:0000256" key="3">
    <source>
        <dbReference type="ARBA" id="ARBA00022475"/>
    </source>
</evidence>
<dbReference type="Pfam" id="PF00448">
    <property type="entry name" value="SRP54"/>
    <property type="match status" value="1"/>
</dbReference>
<dbReference type="InterPro" id="IPR004390">
    <property type="entry name" value="SR_rcpt_FtsY"/>
</dbReference>
<evidence type="ECO:0000256" key="5">
    <source>
        <dbReference type="ARBA" id="ARBA00022741"/>
    </source>
</evidence>
<evidence type="ECO:0000313" key="15">
    <source>
        <dbReference type="Proteomes" id="UP001164459"/>
    </source>
</evidence>
<comment type="catalytic activity">
    <reaction evidence="10">
        <text>GTP + H2O = GDP + phosphate + H(+)</text>
        <dbReference type="Rhea" id="RHEA:19669"/>
        <dbReference type="ChEBI" id="CHEBI:15377"/>
        <dbReference type="ChEBI" id="CHEBI:15378"/>
        <dbReference type="ChEBI" id="CHEBI:37565"/>
        <dbReference type="ChEBI" id="CHEBI:43474"/>
        <dbReference type="ChEBI" id="CHEBI:58189"/>
        <dbReference type="EC" id="3.6.5.4"/>
    </reaction>
</comment>
<keyword evidence="12" id="KW-0812">Transmembrane</keyword>
<dbReference type="SMART" id="SM00382">
    <property type="entry name" value="AAA"/>
    <property type="match status" value="1"/>
</dbReference>
<organism evidence="14 15">
    <name type="scientific">Nannocystis punicea</name>
    <dbReference type="NCBI Taxonomy" id="2995304"/>
    <lineage>
        <taxon>Bacteria</taxon>
        <taxon>Pseudomonadati</taxon>
        <taxon>Myxococcota</taxon>
        <taxon>Polyangia</taxon>
        <taxon>Nannocystales</taxon>
        <taxon>Nannocystaceae</taxon>
        <taxon>Nannocystis</taxon>
    </lineage>
</organism>
<sequence length="391" mass="41801">MTSTEIYLLLAILGALLVTGGVVYARRRALPPGKTPPELPAPEASPSDKALAPGRRAEVPVRPLTPEELARAAEQERYVAGLARTRGGFVAKLARLFRGRPRVSAELRDEVESVLFTADIGAKAAQKLLEQVTDLLDNSEVADADKVWAVIRTAARQILAVPAAPLDYSPNPPPYVLLMIGVNGVGKTTTLGKLAAFHKAAGRRVLLVAGDTFRAAAGEQLEIWARRVGCEIHLGKEGADPSSVIHDGIARGAREGFDVVLCDTAGRLHTKKELMDELQKIRRSCAKALARARGVGEAEIRGPHDTFLVLDATIGQNALAQAVLFKETMDFTGLVLTKLDGTAKGGVVLGVCDELRVPVRFIGIGEKVDDLRPFDADAFVEAMFGDPDQAT</sequence>
<dbReference type="CDD" id="cd17874">
    <property type="entry name" value="FtsY"/>
    <property type="match status" value="1"/>
</dbReference>
<dbReference type="SUPFAM" id="SSF52540">
    <property type="entry name" value="P-loop containing nucleoside triphosphate hydrolases"/>
    <property type="match status" value="1"/>
</dbReference>
<keyword evidence="12" id="KW-1133">Transmembrane helix</keyword>
<dbReference type="InterPro" id="IPR036225">
    <property type="entry name" value="SRP/SRP_N"/>
</dbReference>
<feature type="domain" description="SRP54-type proteins GTP-binding" evidence="13">
    <location>
        <begin position="358"/>
        <end position="371"/>
    </location>
</feature>
<evidence type="ECO:0000256" key="6">
    <source>
        <dbReference type="ARBA" id="ARBA00022801"/>
    </source>
</evidence>
<dbReference type="PANTHER" id="PTHR43134:SF1">
    <property type="entry name" value="SIGNAL RECOGNITION PARTICLE RECEPTOR SUBUNIT ALPHA"/>
    <property type="match status" value="1"/>
</dbReference>
<evidence type="ECO:0000256" key="8">
    <source>
        <dbReference type="ARBA" id="ARBA00023136"/>
    </source>
</evidence>
<evidence type="ECO:0000256" key="9">
    <source>
        <dbReference type="ARBA" id="ARBA00023170"/>
    </source>
</evidence>
<accession>A0ABY7GRP6</accession>
<protein>
    <submittedName>
        <fullName evidence="14">Signal recognition particle-docking protein FtsY</fullName>
    </submittedName>
</protein>
<feature type="region of interest" description="Disordered" evidence="11">
    <location>
        <begin position="32"/>
        <end position="58"/>
    </location>
</feature>
<evidence type="ECO:0000256" key="4">
    <source>
        <dbReference type="ARBA" id="ARBA00022490"/>
    </source>
</evidence>
<dbReference type="EMBL" id="CP114040">
    <property type="protein sequence ID" value="WAS89613.1"/>
    <property type="molecule type" value="Genomic_DNA"/>
</dbReference>
<evidence type="ECO:0000259" key="13">
    <source>
        <dbReference type="PROSITE" id="PS00300"/>
    </source>
</evidence>
<proteinExistence type="inferred from homology"/>
<dbReference type="NCBIfam" id="TIGR00064">
    <property type="entry name" value="ftsY"/>
    <property type="match status" value="1"/>
</dbReference>
<dbReference type="Pfam" id="PF02881">
    <property type="entry name" value="SRP54_N"/>
    <property type="match status" value="1"/>
</dbReference>